<dbReference type="OrthoDB" id="9813540at2"/>
<dbReference type="InterPro" id="IPR024529">
    <property type="entry name" value="ECF_trnsprt_substrate-spec"/>
</dbReference>
<dbReference type="STRING" id="1125725.HMPREF1325_2230"/>
<feature type="transmembrane region" description="Helical" evidence="1">
    <location>
        <begin position="95"/>
        <end position="117"/>
    </location>
</feature>
<dbReference type="Pfam" id="PF12822">
    <property type="entry name" value="ECF_trnsprt"/>
    <property type="match status" value="1"/>
</dbReference>
<proteinExistence type="predicted"/>
<reference evidence="4 5" key="1">
    <citation type="submission" date="2013-08" db="EMBL/GenBank/DDBJ databases">
        <authorList>
            <person name="Durkin A.S."/>
            <person name="Haft D.R."/>
            <person name="McCorrison J."/>
            <person name="Torralba M."/>
            <person name="Gillis M."/>
            <person name="Haft D.H."/>
            <person name="Methe B."/>
            <person name="Sutton G."/>
            <person name="Nelson K.E."/>
        </authorList>
    </citation>
    <scope>NUCLEOTIDE SEQUENCE [LARGE SCALE GENOMIC DNA]</scope>
    <source>
        <strain evidence="3 5">ATCC 35536</strain>
        <strain evidence="2 4">VPI DR56BR1116</strain>
    </source>
</reference>
<evidence type="ECO:0000313" key="2">
    <source>
        <dbReference type="EMBL" id="ERF61360.1"/>
    </source>
</evidence>
<organism evidence="2 4">
    <name type="scientific">Treponema socranskii subsp. socranskii VPI DR56BR1116 = ATCC 35536</name>
    <dbReference type="NCBI Taxonomy" id="1125725"/>
    <lineage>
        <taxon>Bacteria</taxon>
        <taxon>Pseudomonadati</taxon>
        <taxon>Spirochaetota</taxon>
        <taxon>Spirochaetia</taxon>
        <taxon>Spirochaetales</taxon>
        <taxon>Treponemataceae</taxon>
        <taxon>Treponema</taxon>
    </lineage>
</organism>
<keyword evidence="1" id="KW-1133">Transmembrane helix</keyword>
<dbReference type="EMBL" id="AUZJ01000013">
    <property type="protein sequence ID" value="ERF61360.1"/>
    <property type="molecule type" value="Genomic_DNA"/>
</dbReference>
<dbReference type="AlphaFoldDB" id="U2MZ83"/>
<dbReference type="Gene3D" id="1.10.1760.20">
    <property type="match status" value="1"/>
</dbReference>
<name>U2MZ83_TRESO</name>
<keyword evidence="1" id="KW-0472">Membrane</keyword>
<dbReference type="eggNOG" id="COG4684">
    <property type="taxonomic scope" value="Bacteria"/>
</dbReference>
<comment type="caution">
    <text evidence="2">The sequence shown here is derived from an EMBL/GenBank/DDBJ whole genome shotgun (WGS) entry which is preliminary data.</text>
</comment>
<evidence type="ECO:0000313" key="3">
    <source>
        <dbReference type="EMBL" id="ERK04499.1"/>
    </source>
</evidence>
<keyword evidence="5" id="KW-1185">Reference proteome</keyword>
<dbReference type="EMBL" id="AVQI01000020">
    <property type="protein sequence ID" value="ERK04499.1"/>
    <property type="molecule type" value="Genomic_DNA"/>
</dbReference>
<feature type="transmembrane region" description="Helical" evidence="1">
    <location>
        <begin position="129"/>
        <end position="155"/>
    </location>
</feature>
<dbReference type="PATRIC" id="fig|1125725.3.peg.681"/>
<dbReference type="Proteomes" id="UP000016412">
    <property type="component" value="Unassembled WGS sequence"/>
</dbReference>
<evidence type="ECO:0000256" key="1">
    <source>
        <dbReference type="SAM" id="Phobius"/>
    </source>
</evidence>
<evidence type="ECO:0000313" key="4">
    <source>
        <dbReference type="Proteomes" id="UP000016412"/>
    </source>
</evidence>
<sequence>MIQRMEKTVSRNRKIALTGALCALVVVLGMPPLHLGMIPLGPNASITIMHIPVLLAVMLSGGASALASGIAVGTVFGVFSLILAAITPTGALDPLFINPAVSVLPRALLAAAAWLLWRFLSLIPHLPKTVSAALAAFISTLAHTCFVIGALYIFAGGRMMSAMGGKGFIAVLLLLLPNALLEAAAAAIVCAAVIASATVVAGKKSKLSQEDKN</sequence>
<accession>U2MZ83</accession>
<evidence type="ECO:0000313" key="5">
    <source>
        <dbReference type="Proteomes" id="UP000016646"/>
    </source>
</evidence>
<protein>
    <submittedName>
        <fullName evidence="2">PF12822 family protein</fullName>
    </submittedName>
</protein>
<feature type="transmembrane region" description="Helical" evidence="1">
    <location>
        <begin position="53"/>
        <end position="83"/>
    </location>
</feature>
<dbReference type="GO" id="GO:0022857">
    <property type="term" value="F:transmembrane transporter activity"/>
    <property type="evidence" value="ECO:0007669"/>
    <property type="project" value="InterPro"/>
</dbReference>
<gene>
    <name evidence="3" type="ORF">HMPREF0860_0725</name>
    <name evidence="2" type="ORF">HMPREF1325_2230</name>
</gene>
<dbReference type="Proteomes" id="UP000016646">
    <property type="component" value="Unassembled WGS sequence"/>
</dbReference>
<feature type="transmembrane region" description="Helical" evidence="1">
    <location>
        <begin position="167"/>
        <end position="200"/>
    </location>
</feature>
<keyword evidence="1" id="KW-0812">Transmembrane</keyword>